<dbReference type="Pfam" id="PF00027">
    <property type="entry name" value="cNMP_binding"/>
    <property type="match status" value="1"/>
</dbReference>
<accession>K2PRZ6</accession>
<dbReference type="AlphaFoldDB" id="K2PRZ6"/>
<reference evidence="2 3" key="1">
    <citation type="journal article" date="2012" name="J. Bacteriol.">
        <title>Genome Sequence of Galbibacter marinum Type Strain ck-I2-15.</title>
        <authorList>
            <person name="Lai Q."/>
            <person name="Li C."/>
            <person name="Shao Z."/>
        </authorList>
    </citation>
    <scope>NUCLEOTIDE SEQUENCE [LARGE SCALE GENOMIC DNA]</scope>
    <source>
        <strain evidence="3">ck-I2-15</strain>
    </source>
</reference>
<dbReference type="InterPro" id="IPR018490">
    <property type="entry name" value="cNMP-bd_dom_sf"/>
</dbReference>
<organism evidence="2 3">
    <name type="scientific">Galbibacter marinus</name>
    <dbReference type="NCBI Taxonomy" id="555500"/>
    <lineage>
        <taxon>Bacteria</taxon>
        <taxon>Pseudomonadati</taxon>
        <taxon>Bacteroidota</taxon>
        <taxon>Flavobacteriia</taxon>
        <taxon>Flavobacteriales</taxon>
        <taxon>Flavobacteriaceae</taxon>
        <taxon>Galbibacter</taxon>
    </lineage>
</organism>
<evidence type="ECO:0000313" key="3">
    <source>
        <dbReference type="Proteomes" id="UP000007364"/>
    </source>
</evidence>
<proteinExistence type="predicted"/>
<dbReference type="STRING" id="555500.I215_08571"/>
<protein>
    <submittedName>
        <fullName evidence="2">Transcriptional regulator, crp/fnr family protein</fullName>
    </submittedName>
</protein>
<dbReference type="EMBL" id="AMSG01000009">
    <property type="protein sequence ID" value="EKF55285.1"/>
    <property type="molecule type" value="Genomic_DNA"/>
</dbReference>
<dbReference type="CDD" id="cd00038">
    <property type="entry name" value="CAP_ED"/>
    <property type="match status" value="1"/>
</dbReference>
<feature type="domain" description="Cyclic nucleotide-binding" evidence="1">
    <location>
        <begin position="46"/>
        <end position="134"/>
    </location>
</feature>
<dbReference type="Proteomes" id="UP000007364">
    <property type="component" value="Unassembled WGS sequence"/>
</dbReference>
<dbReference type="RefSeq" id="WP_008991569.1">
    <property type="nucleotide sequence ID" value="NZ_AMSG01000009.1"/>
</dbReference>
<gene>
    <name evidence="2" type="ORF">I215_08571</name>
</gene>
<dbReference type="InterPro" id="IPR000595">
    <property type="entry name" value="cNMP-bd_dom"/>
</dbReference>
<comment type="caution">
    <text evidence="2">The sequence shown here is derived from an EMBL/GenBank/DDBJ whole genome shotgun (WGS) entry which is preliminary data.</text>
</comment>
<keyword evidence="3" id="KW-1185">Reference proteome</keyword>
<dbReference type="OrthoDB" id="663011at2"/>
<dbReference type="InterPro" id="IPR014710">
    <property type="entry name" value="RmlC-like_jellyroll"/>
</dbReference>
<dbReference type="Gene3D" id="2.60.120.10">
    <property type="entry name" value="Jelly Rolls"/>
    <property type="match status" value="1"/>
</dbReference>
<dbReference type="eggNOG" id="COG0664">
    <property type="taxonomic scope" value="Bacteria"/>
</dbReference>
<dbReference type="SUPFAM" id="SSF51206">
    <property type="entry name" value="cAMP-binding domain-like"/>
    <property type="match status" value="1"/>
</dbReference>
<evidence type="ECO:0000259" key="1">
    <source>
        <dbReference type="Pfam" id="PF00027"/>
    </source>
</evidence>
<sequence length="205" mass="23974">MGIFKESTNQSIIFKMTKDNLITYIQSFVDLTTLEMESFTELFKEVHLKKDDYFAQQGEFSTSLGFLNKGVMRAFYRNSWGKEYNKTFFTDSNFVAAYVSITTKQRNSINIQCLTNCRVLVADYQKVSTLYAKYPKIESLARRLAEYKFALKEKREIELATLDASTRYEIFRKEHAGLENLINQYHIASYLSVTPTQLSRIRSKF</sequence>
<evidence type="ECO:0000313" key="2">
    <source>
        <dbReference type="EMBL" id="EKF55285.1"/>
    </source>
</evidence>
<name>K2PRZ6_9FLAO</name>